<evidence type="ECO:0000313" key="4">
    <source>
        <dbReference type="EMBL" id="GCA92169.1"/>
    </source>
</evidence>
<organism evidence="4 5">
    <name type="scientific">Microcystis aeruginosa 11-30S32</name>
    <dbReference type="NCBI Taxonomy" id="2358142"/>
    <lineage>
        <taxon>Bacteria</taxon>
        <taxon>Bacillati</taxon>
        <taxon>Cyanobacteriota</taxon>
        <taxon>Cyanophyceae</taxon>
        <taxon>Oscillatoriophycideae</taxon>
        <taxon>Chroococcales</taxon>
        <taxon>Microcystaceae</taxon>
        <taxon>Microcystis</taxon>
    </lineage>
</organism>
<feature type="domain" description="DNA methylase N-4/N-6" evidence="3">
    <location>
        <begin position="142"/>
        <end position="213"/>
    </location>
</feature>
<comment type="caution">
    <text evidence="4">The sequence shown here is derived from an EMBL/GenBank/DDBJ whole genome shotgun (WGS) entry which is preliminary data.</text>
</comment>
<reference evidence="4 5" key="1">
    <citation type="journal article" date="2019" name="Appl. Environ. Microbiol.">
        <title>Co-occurrence of broad and narrow host-range viruses infecting the toxic bloom-forming cyanobacterium Microcystis aeruginosa.</title>
        <authorList>
            <person name="Morimoto D."/>
            <person name="Tominaga K."/>
            <person name="Nishimura Y."/>
            <person name="Yoshida N."/>
            <person name="Kimura S."/>
            <person name="Sako Y."/>
            <person name="Yoshida T."/>
        </authorList>
    </citation>
    <scope>NUCLEOTIDE SEQUENCE [LARGE SCALE GENOMIC DNA]</scope>
    <source>
        <strain evidence="4 5">11-30S32</strain>
    </source>
</reference>
<dbReference type="InterPro" id="IPR002941">
    <property type="entry name" value="DNA_methylase_N4/N6"/>
</dbReference>
<evidence type="ECO:0000313" key="5">
    <source>
        <dbReference type="Proteomes" id="UP000321223"/>
    </source>
</evidence>
<dbReference type="InterPro" id="IPR029063">
    <property type="entry name" value="SAM-dependent_MTases_sf"/>
</dbReference>
<proteinExistence type="predicted"/>
<evidence type="ECO:0000256" key="2">
    <source>
        <dbReference type="ARBA" id="ARBA00022679"/>
    </source>
</evidence>
<sequence>MQLTNFISNKSDRSQAKKWLKTLTLACSYAGLSGKKSLWNLADLACKVETEWGNHPNYHLKALSDACGISESRLQLLARTAKFYPPKERFHQLSVSHHIEAMRKAPTEAHYWLNQALEKKWNSTDIRLAITGNGDPQKFSWLRCGTFWYFSHCDPRFGIKYPGRIPGQIAANLIHYFTEPDDLVVDLMAGGGSTLDAAQFLDRRCLGYDLASVRSDILINDALLGVPEEAHGAKLIFLDPPYGAIAKNLYSKHPHCLSQMNETEFINALVTIGDHCRQALSPDGYLSILIQNVYDWENHTIFKVVSSFLDNNWNLVSRIQAPISNQQISSSVMKWARENRKMVNTDRDLLVFQMNKLV</sequence>
<gene>
    <name evidence="4" type="ORF">MAE30S32_08210</name>
</gene>
<accession>A0A510PEE2</accession>
<keyword evidence="1 4" id="KW-0489">Methyltransferase</keyword>
<dbReference type="AlphaFoldDB" id="A0A510PEE2"/>
<keyword evidence="2" id="KW-0808">Transferase</keyword>
<dbReference type="GO" id="GO:0003677">
    <property type="term" value="F:DNA binding"/>
    <property type="evidence" value="ECO:0007669"/>
    <property type="project" value="InterPro"/>
</dbReference>
<dbReference type="GO" id="GO:0032259">
    <property type="term" value="P:methylation"/>
    <property type="evidence" value="ECO:0007669"/>
    <property type="project" value="UniProtKB-KW"/>
</dbReference>
<dbReference type="RefSeq" id="WP_147069173.1">
    <property type="nucleotide sequence ID" value="NZ_BHVU01000030.1"/>
</dbReference>
<dbReference type="SUPFAM" id="SSF53335">
    <property type="entry name" value="S-adenosyl-L-methionine-dependent methyltransferases"/>
    <property type="match status" value="2"/>
</dbReference>
<evidence type="ECO:0000256" key="1">
    <source>
        <dbReference type="ARBA" id="ARBA00022603"/>
    </source>
</evidence>
<dbReference type="GO" id="GO:0008170">
    <property type="term" value="F:N-methyltransferase activity"/>
    <property type="evidence" value="ECO:0007669"/>
    <property type="project" value="InterPro"/>
</dbReference>
<protein>
    <submittedName>
        <fullName evidence="4">DNA methylase</fullName>
    </submittedName>
</protein>
<dbReference type="Gene3D" id="3.40.50.150">
    <property type="entry name" value="Vaccinia Virus protein VP39"/>
    <property type="match status" value="2"/>
</dbReference>
<name>A0A510PEE2_MICAE</name>
<dbReference type="EMBL" id="BHVU01000030">
    <property type="protein sequence ID" value="GCA92169.1"/>
    <property type="molecule type" value="Genomic_DNA"/>
</dbReference>
<dbReference type="Proteomes" id="UP000321223">
    <property type="component" value="Unassembled WGS sequence"/>
</dbReference>
<evidence type="ECO:0000259" key="3">
    <source>
        <dbReference type="Pfam" id="PF01555"/>
    </source>
</evidence>
<dbReference type="Pfam" id="PF01555">
    <property type="entry name" value="N6_N4_Mtase"/>
    <property type="match status" value="1"/>
</dbReference>